<dbReference type="SUPFAM" id="SSF53448">
    <property type="entry name" value="Nucleotide-diphospho-sugar transferases"/>
    <property type="match status" value="1"/>
</dbReference>
<dbReference type="Proteomes" id="UP001055093">
    <property type="component" value="Unassembled WGS sequence"/>
</dbReference>
<dbReference type="RefSeq" id="WP_137828731.1">
    <property type="nucleotide sequence ID" value="NZ_BPRE01000014.1"/>
</dbReference>
<comment type="caution">
    <text evidence="3">The sequence shown here is derived from an EMBL/GenBank/DDBJ whole genome shotgun (WGS) entry which is preliminary data.</text>
</comment>
<dbReference type="EMBL" id="BPRE01000014">
    <property type="protein sequence ID" value="GJE77346.1"/>
    <property type="molecule type" value="Genomic_DNA"/>
</dbReference>
<dbReference type="PANTHER" id="PTHR43777">
    <property type="entry name" value="MOLYBDENUM COFACTOR CYTIDYLYLTRANSFERASE"/>
    <property type="match status" value="1"/>
</dbReference>
<evidence type="ECO:0000259" key="2">
    <source>
        <dbReference type="Pfam" id="PF12804"/>
    </source>
</evidence>
<dbReference type="InterPro" id="IPR025877">
    <property type="entry name" value="MobA-like_NTP_Trfase"/>
</dbReference>
<dbReference type="CDD" id="cd04182">
    <property type="entry name" value="GT_2_like_f"/>
    <property type="match status" value="1"/>
</dbReference>
<dbReference type="Gene3D" id="3.90.550.10">
    <property type="entry name" value="Spore Coat Polysaccharide Biosynthesis Protein SpsA, Chain A"/>
    <property type="match status" value="1"/>
</dbReference>
<name>A0ABQ4UYS6_9HYPH</name>
<dbReference type="InterPro" id="IPR029044">
    <property type="entry name" value="Nucleotide-diphossugar_trans"/>
</dbReference>
<evidence type="ECO:0000313" key="3">
    <source>
        <dbReference type="EMBL" id="GJE77346.1"/>
    </source>
</evidence>
<evidence type="ECO:0000256" key="1">
    <source>
        <dbReference type="ARBA" id="ARBA00022842"/>
    </source>
</evidence>
<keyword evidence="4" id="KW-1185">Reference proteome</keyword>
<protein>
    <submittedName>
        <fullName evidence="3">Nicotine blue oxidoreductase</fullName>
    </submittedName>
</protein>
<organism evidence="3 4">
    <name type="scientific">Methylorubrum suomiense</name>
    <dbReference type="NCBI Taxonomy" id="144191"/>
    <lineage>
        <taxon>Bacteria</taxon>
        <taxon>Pseudomonadati</taxon>
        <taxon>Pseudomonadota</taxon>
        <taxon>Alphaproteobacteria</taxon>
        <taxon>Hyphomicrobiales</taxon>
        <taxon>Methylobacteriaceae</taxon>
        <taxon>Methylorubrum</taxon>
    </lineage>
</organism>
<keyword evidence="1" id="KW-0460">Magnesium</keyword>
<dbReference type="Pfam" id="PF12804">
    <property type="entry name" value="NTP_transf_3"/>
    <property type="match status" value="1"/>
</dbReference>
<reference evidence="3" key="1">
    <citation type="journal article" date="2021" name="Front. Microbiol.">
        <title>Comprehensive Comparative Genomics and Phenotyping of Methylobacterium Species.</title>
        <authorList>
            <person name="Alessa O."/>
            <person name="Ogura Y."/>
            <person name="Fujitani Y."/>
            <person name="Takami H."/>
            <person name="Hayashi T."/>
            <person name="Sahin N."/>
            <person name="Tani A."/>
        </authorList>
    </citation>
    <scope>NUCLEOTIDE SEQUENCE</scope>
    <source>
        <strain evidence="3">DSM 14458</strain>
    </source>
</reference>
<gene>
    <name evidence="3" type="primary">nboR</name>
    <name evidence="3" type="ORF">BGCPKDLD_3949</name>
</gene>
<accession>A0ABQ4UYS6</accession>
<sequence>MNPDPRVGAVILAAGLGSRFGPQPKMLAHFAGKAMVRHAADAALASLARPVVVVLGAHATEIRASLAGLDLILVENPDFAVGLSTSLRAGLAALPPSTEAALVLLGDMPRIEAAHLDDLIAAYRRADPRPSAVVPVHGHRRGNPVLLDLTLLADDLAGLTGDRGAGLILSGRNDVLEIPGTPATAFDVDEPGRLSAQT</sequence>
<reference evidence="3" key="2">
    <citation type="submission" date="2021-08" db="EMBL/GenBank/DDBJ databases">
        <authorList>
            <person name="Tani A."/>
            <person name="Ola A."/>
            <person name="Ogura Y."/>
            <person name="Katsura K."/>
            <person name="Hayashi T."/>
        </authorList>
    </citation>
    <scope>NUCLEOTIDE SEQUENCE</scope>
    <source>
        <strain evidence="3">DSM 14458</strain>
    </source>
</reference>
<evidence type="ECO:0000313" key="4">
    <source>
        <dbReference type="Proteomes" id="UP001055093"/>
    </source>
</evidence>
<proteinExistence type="predicted"/>
<dbReference type="PANTHER" id="PTHR43777:SF1">
    <property type="entry name" value="MOLYBDENUM COFACTOR CYTIDYLYLTRANSFERASE"/>
    <property type="match status" value="1"/>
</dbReference>
<feature type="domain" description="MobA-like NTP transferase" evidence="2">
    <location>
        <begin position="9"/>
        <end position="170"/>
    </location>
</feature>